<accession>A0A1Y6CIP9</accession>
<organism evidence="2 3">
    <name type="scientific">Pseudobacteriovorax antillogorgiicola</name>
    <dbReference type="NCBI Taxonomy" id="1513793"/>
    <lineage>
        <taxon>Bacteria</taxon>
        <taxon>Pseudomonadati</taxon>
        <taxon>Bdellovibrionota</taxon>
        <taxon>Oligoflexia</taxon>
        <taxon>Oligoflexales</taxon>
        <taxon>Pseudobacteriovoracaceae</taxon>
        <taxon>Pseudobacteriovorax</taxon>
    </lineage>
</organism>
<protein>
    <submittedName>
        <fullName evidence="2">Uncharacterized protein</fullName>
    </submittedName>
</protein>
<evidence type="ECO:0000256" key="1">
    <source>
        <dbReference type="SAM" id="SignalP"/>
    </source>
</evidence>
<evidence type="ECO:0000313" key="2">
    <source>
        <dbReference type="EMBL" id="SMF56970.1"/>
    </source>
</evidence>
<feature type="chain" id="PRO_5012554442" evidence="1">
    <location>
        <begin position="22"/>
        <end position="138"/>
    </location>
</feature>
<name>A0A1Y6CIP9_9BACT</name>
<dbReference type="Proteomes" id="UP000192907">
    <property type="component" value="Unassembled WGS sequence"/>
</dbReference>
<keyword evidence="3" id="KW-1185">Reference proteome</keyword>
<keyword evidence="1" id="KW-0732">Signal</keyword>
<feature type="signal peptide" evidence="1">
    <location>
        <begin position="1"/>
        <end position="21"/>
    </location>
</feature>
<reference evidence="3" key="1">
    <citation type="submission" date="2017-04" db="EMBL/GenBank/DDBJ databases">
        <authorList>
            <person name="Varghese N."/>
            <person name="Submissions S."/>
        </authorList>
    </citation>
    <scope>NUCLEOTIDE SEQUENCE [LARGE SCALE GENOMIC DNA]</scope>
    <source>
        <strain evidence="3">RKEM611</strain>
    </source>
</reference>
<evidence type="ECO:0000313" key="3">
    <source>
        <dbReference type="Proteomes" id="UP000192907"/>
    </source>
</evidence>
<proteinExistence type="predicted"/>
<dbReference type="RefSeq" id="WP_132322328.1">
    <property type="nucleotide sequence ID" value="NZ_FWZT01000018.1"/>
</dbReference>
<dbReference type="EMBL" id="FWZT01000018">
    <property type="protein sequence ID" value="SMF56970.1"/>
    <property type="molecule type" value="Genomic_DNA"/>
</dbReference>
<gene>
    <name evidence="2" type="ORF">SAMN06296036_11878</name>
</gene>
<dbReference type="AlphaFoldDB" id="A0A1Y6CIP9"/>
<sequence>MKRLVGYLCALALGIPGKSFATQESVVSDVYSVTDRQNRTALVITGEFNYCDQLSDPRVSIDHQGSQVEVDLPASFVDCLSEPYSFPYHYIPLDQILLGEYRIQVKQDQDLLFEKVLDFTRGLDEESIPNPQSRNLAM</sequence>